<comment type="similarity">
    <text evidence="10">Belongs to the TRAFAC class YlqF/YawG GTPase family. RsgA subfamily.</text>
</comment>
<evidence type="ECO:0000259" key="12">
    <source>
        <dbReference type="PROSITE" id="PS51721"/>
    </source>
</evidence>
<feature type="domain" description="CP-type G" evidence="12">
    <location>
        <begin position="63"/>
        <end position="224"/>
    </location>
</feature>
<proteinExistence type="inferred from homology"/>
<dbReference type="SUPFAM" id="SSF52540">
    <property type="entry name" value="P-loop containing nucleoside triphosphate hydrolases"/>
    <property type="match status" value="1"/>
</dbReference>
<evidence type="ECO:0000256" key="7">
    <source>
        <dbReference type="ARBA" id="ARBA00022833"/>
    </source>
</evidence>
<dbReference type="InterPro" id="IPR012340">
    <property type="entry name" value="NA-bd_OB-fold"/>
</dbReference>
<dbReference type="NCBIfam" id="TIGR00157">
    <property type="entry name" value="ribosome small subunit-dependent GTPase A"/>
    <property type="match status" value="1"/>
</dbReference>
<dbReference type="SUPFAM" id="SSF50249">
    <property type="entry name" value="Nucleic acid-binding proteins"/>
    <property type="match status" value="1"/>
</dbReference>
<comment type="cofactor">
    <cofactor evidence="10">
        <name>Zn(2+)</name>
        <dbReference type="ChEBI" id="CHEBI:29105"/>
    </cofactor>
    <text evidence="10">Binds 1 zinc ion per subunit.</text>
</comment>
<keyword evidence="8 10" id="KW-0694">RNA-binding</keyword>
<dbReference type="GO" id="GO:0019843">
    <property type="term" value="F:rRNA binding"/>
    <property type="evidence" value="ECO:0007669"/>
    <property type="project" value="UniProtKB-KW"/>
</dbReference>
<evidence type="ECO:0000256" key="6">
    <source>
        <dbReference type="ARBA" id="ARBA00022801"/>
    </source>
</evidence>
<dbReference type="InterPro" id="IPR030378">
    <property type="entry name" value="G_CP_dom"/>
</dbReference>
<dbReference type="PROSITE" id="PS50936">
    <property type="entry name" value="ENGC_GTPASE"/>
    <property type="match status" value="1"/>
</dbReference>
<keyword evidence="5 10" id="KW-0547">Nucleotide-binding</keyword>
<comment type="subunit">
    <text evidence="10">Monomer. Associates with 30S ribosomal subunit, binds 16S rRNA.</text>
</comment>
<dbReference type="InterPro" id="IPR031944">
    <property type="entry name" value="RsgA_N"/>
</dbReference>
<dbReference type="AlphaFoldDB" id="A0A1W1ID38"/>
<evidence type="ECO:0000256" key="3">
    <source>
        <dbReference type="ARBA" id="ARBA00022723"/>
    </source>
</evidence>
<dbReference type="InterPro" id="IPR027417">
    <property type="entry name" value="P-loop_NTPase"/>
</dbReference>
<dbReference type="Gene3D" id="1.10.40.50">
    <property type="entry name" value="Probable gtpase engc, domain 3"/>
    <property type="match status" value="1"/>
</dbReference>
<keyword evidence="3 10" id="KW-0479">Metal-binding</keyword>
<feature type="binding site" evidence="10">
    <location>
        <position position="255"/>
    </location>
    <ligand>
        <name>Zn(2+)</name>
        <dbReference type="ChEBI" id="CHEBI:29105"/>
    </ligand>
</feature>
<evidence type="ECO:0000256" key="5">
    <source>
        <dbReference type="ARBA" id="ARBA00022741"/>
    </source>
</evidence>
<gene>
    <name evidence="10" type="primary">rsgA</name>
    <name evidence="13" type="ORF">TPAS_451</name>
</gene>
<accession>A0A1W1ID38</accession>
<dbReference type="Pfam" id="PF03193">
    <property type="entry name" value="RsgA_GTPase"/>
    <property type="match status" value="1"/>
</dbReference>
<dbReference type="EMBL" id="FWEY01000001">
    <property type="protein sequence ID" value="SLM50779.1"/>
    <property type="molecule type" value="Genomic_DNA"/>
</dbReference>
<dbReference type="OrthoDB" id="9809485at2"/>
<keyword evidence="9 10" id="KW-0342">GTP-binding</keyword>
<dbReference type="PROSITE" id="PS51721">
    <property type="entry name" value="G_CP"/>
    <property type="match status" value="1"/>
</dbReference>
<evidence type="ECO:0000256" key="4">
    <source>
        <dbReference type="ARBA" id="ARBA00022730"/>
    </source>
</evidence>
<keyword evidence="4 10" id="KW-0699">rRNA-binding</keyword>
<keyword evidence="2 10" id="KW-0690">Ribosome biogenesis</keyword>
<keyword evidence="14" id="KW-1185">Reference proteome</keyword>
<dbReference type="InterPro" id="IPR004881">
    <property type="entry name" value="Ribosome_biogen_GTPase_RsgA"/>
</dbReference>
<evidence type="ECO:0000256" key="10">
    <source>
        <dbReference type="HAMAP-Rule" id="MF_01820"/>
    </source>
</evidence>
<feature type="binding site" evidence="10">
    <location>
        <position position="248"/>
    </location>
    <ligand>
        <name>Zn(2+)</name>
        <dbReference type="ChEBI" id="CHEBI:29105"/>
    </ligand>
</feature>
<dbReference type="HAMAP" id="MF_01820">
    <property type="entry name" value="GTPase_RsgA"/>
    <property type="match status" value="1"/>
</dbReference>
<evidence type="ECO:0000313" key="13">
    <source>
        <dbReference type="EMBL" id="SLM50779.1"/>
    </source>
</evidence>
<feature type="binding site" evidence="10">
    <location>
        <begin position="112"/>
        <end position="115"/>
    </location>
    <ligand>
        <name>GTP</name>
        <dbReference type="ChEBI" id="CHEBI:37565"/>
    </ligand>
</feature>
<dbReference type="RefSeq" id="WP_086941658.1">
    <property type="nucleotide sequence ID" value="NZ_FONM01000003.1"/>
</dbReference>
<dbReference type="STRING" id="43064.SAMN04488086_103129"/>
<evidence type="ECO:0000256" key="9">
    <source>
        <dbReference type="ARBA" id="ARBA00023134"/>
    </source>
</evidence>
<comment type="function">
    <text evidence="10">One of several proteins that assist in the late maturation steps of the functional core of the 30S ribosomal subunit. Helps release RbfA from mature subunits. May play a role in the assembly of ribosomal proteins into the subunit. Circularly permuted GTPase that catalyzes slow GTP hydrolysis, GTPase activity is stimulated by the 30S ribosomal subunit.</text>
</comment>
<protein>
    <recommendedName>
        <fullName evidence="10">Small ribosomal subunit biogenesis GTPase RsgA</fullName>
        <ecNumber evidence="10">3.6.1.-</ecNumber>
    </recommendedName>
</protein>
<dbReference type="PANTHER" id="PTHR32120:SF11">
    <property type="entry name" value="SMALL RIBOSOMAL SUBUNIT BIOGENESIS GTPASE RSGA 1, MITOCHONDRIAL-RELATED"/>
    <property type="match status" value="1"/>
</dbReference>
<dbReference type="EC" id="3.6.1.-" evidence="10"/>
<evidence type="ECO:0000256" key="2">
    <source>
        <dbReference type="ARBA" id="ARBA00022517"/>
    </source>
</evidence>
<dbReference type="CDD" id="cd01854">
    <property type="entry name" value="YjeQ_EngC"/>
    <property type="match status" value="1"/>
</dbReference>
<dbReference type="GO" id="GO:0003924">
    <property type="term" value="F:GTPase activity"/>
    <property type="evidence" value="ECO:0007669"/>
    <property type="project" value="UniProtKB-UniRule"/>
</dbReference>
<sequence length="300" mass="33642">MQKGQVRKAISGFYYVYVDGQTYQTRGRGNFRVKNMAPLIGDFVDFESDNLTEGVLLDIYPRKNELVRPTVANVDCGVIVMSAIEPDFSSYLVDRFLVYLEANNISPIIYVTKIDLLDETAKADMLEYKTYYESIGYKMILSDYPAGASSLEALVTNIGKGMAVFMGQSGAGKSTLLNQLMPELDLQTGEISTSLGRGRHTTRHVELHPVGDALIADTPGFSTIDLIDIEAVDLPSFFPDFEALRDQCRFGGCMHINEPNCRVKEAVASGEVAPYRYEHYLQFHEEIVGRKPMYIKKNKR</sequence>
<dbReference type="InterPro" id="IPR010914">
    <property type="entry name" value="RsgA_GTPase_dom"/>
</dbReference>
<dbReference type="Gene3D" id="2.40.50.140">
    <property type="entry name" value="Nucleic acid-binding proteins"/>
    <property type="match status" value="1"/>
</dbReference>
<evidence type="ECO:0000256" key="1">
    <source>
        <dbReference type="ARBA" id="ARBA00022490"/>
    </source>
</evidence>
<evidence type="ECO:0000259" key="11">
    <source>
        <dbReference type="PROSITE" id="PS50936"/>
    </source>
</evidence>
<keyword evidence="6 10" id="KW-0378">Hydrolase</keyword>
<dbReference type="GO" id="GO:0042274">
    <property type="term" value="P:ribosomal small subunit biogenesis"/>
    <property type="evidence" value="ECO:0007669"/>
    <property type="project" value="UniProtKB-UniRule"/>
</dbReference>
<dbReference type="CDD" id="cd04466">
    <property type="entry name" value="S1_YloQ_GTPase"/>
    <property type="match status" value="1"/>
</dbReference>
<name>A0A1W1ID38_9LACT</name>
<reference evidence="14" key="1">
    <citation type="submission" date="2016-04" db="EMBL/GenBank/DDBJ databases">
        <authorList>
            <person name="Strepis N."/>
        </authorList>
    </citation>
    <scope>NUCLEOTIDE SEQUENCE [LARGE SCALE GENOMIC DNA]</scope>
</reference>
<dbReference type="GO" id="GO:0046872">
    <property type="term" value="F:metal ion binding"/>
    <property type="evidence" value="ECO:0007669"/>
    <property type="project" value="UniProtKB-KW"/>
</dbReference>
<keyword evidence="1 10" id="KW-0963">Cytoplasm</keyword>
<evidence type="ECO:0000313" key="14">
    <source>
        <dbReference type="Proteomes" id="UP000195985"/>
    </source>
</evidence>
<evidence type="ECO:0000256" key="8">
    <source>
        <dbReference type="ARBA" id="ARBA00022884"/>
    </source>
</evidence>
<dbReference type="GO" id="GO:0005737">
    <property type="term" value="C:cytoplasm"/>
    <property type="evidence" value="ECO:0007669"/>
    <property type="project" value="UniProtKB-SubCell"/>
</dbReference>
<feature type="binding site" evidence="10">
    <location>
        <begin position="167"/>
        <end position="175"/>
    </location>
    <ligand>
        <name>GTP</name>
        <dbReference type="ChEBI" id="CHEBI:37565"/>
    </ligand>
</feature>
<dbReference type="Proteomes" id="UP000195985">
    <property type="component" value="Unassembled WGS sequence"/>
</dbReference>
<dbReference type="PANTHER" id="PTHR32120">
    <property type="entry name" value="SMALL RIBOSOMAL SUBUNIT BIOGENESIS GTPASE RSGA"/>
    <property type="match status" value="1"/>
</dbReference>
<dbReference type="Gene3D" id="3.40.50.300">
    <property type="entry name" value="P-loop containing nucleotide triphosphate hydrolases"/>
    <property type="match status" value="1"/>
</dbReference>
<comment type="subcellular location">
    <subcellularLocation>
        <location evidence="10">Cytoplasm</location>
    </subcellularLocation>
</comment>
<organism evidence="13 14">
    <name type="scientific">Trichococcus pasteurii</name>
    <dbReference type="NCBI Taxonomy" id="43064"/>
    <lineage>
        <taxon>Bacteria</taxon>
        <taxon>Bacillati</taxon>
        <taxon>Bacillota</taxon>
        <taxon>Bacilli</taxon>
        <taxon>Lactobacillales</taxon>
        <taxon>Carnobacteriaceae</taxon>
        <taxon>Trichococcus</taxon>
    </lineage>
</organism>
<feature type="binding site" evidence="10">
    <location>
        <position position="253"/>
    </location>
    <ligand>
        <name>Zn(2+)</name>
        <dbReference type="ChEBI" id="CHEBI:29105"/>
    </ligand>
</feature>
<dbReference type="GO" id="GO:0005525">
    <property type="term" value="F:GTP binding"/>
    <property type="evidence" value="ECO:0007669"/>
    <property type="project" value="UniProtKB-UniRule"/>
</dbReference>
<keyword evidence="7 10" id="KW-0862">Zinc</keyword>
<feature type="domain" description="EngC GTPase" evidence="11">
    <location>
        <begin position="72"/>
        <end position="222"/>
    </location>
</feature>
<dbReference type="Pfam" id="PF16745">
    <property type="entry name" value="RsgA_N"/>
    <property type="match status" value="1"/>
</dbReference>
<feature type="binding site" evidence="10">
    <location>
        <position position="261"/>
    </location>
    <ligand>
        <name>Zn(2+)</name>
        <dbReference type="ChEBI" id="CHEBI:29105"/>
    </ligand>
</feature>